<dbReference type="Proteomes" id="UP000331127">
    <property type="component" value="Unassembled WGS sequence"/>
</dbReference>
<evidence type="ECO:0000313" key="2">
    <source>
        <dbReference type="EMBL" id="GES12044.1"/>
    </source>
</evidence>
<feature type="region of interest" description="Disordered" evidence="1">
    <location>
        <begin position="114"/>
        <end position="138"/>
    </location>
</feature>
<dbReference type="InterPro" id="IPR045592">
    <property type="entry name" value="DUF6461"/>
</dbReference>
<protein>
    <submittedName>
        <fullName evidence="2">Uncharacterized protein</fullName>
    </submittedName>
</protein>
<dbReference type="OrthoDB" id="4460129at2"/>
<name>A0A5M3WT31_9ACTN</name>
<dbReference type="Pfam" id="PF20062">
    <property type="entry name" value="DUF6461"/>
    <property type="match status" value="1"/>
</dbReference>
<sequence length="138" mass="15100">MDEALARRDVRAAGIVRMTLDELMEDDESTVTMLARDFGEWTGLFEVFAGEFPDQAALARMARDTAVVVVLSNPNGVDYFVYAENGDVVVAFDPVEPDRLFRRNLLARMGEVGIDPGREPGGPGRVAGVVADRSRPDL</sequence>
<evidence type="ECO:0000313" key="3">
    <source>
        <dbReference type="Proteomes" id="UP000331127"/>
    </source>
</evidence>
<dbReference type="AlphaFoldDB" id="A0A5M3WT31"/>
<evidence type="ECO:0000256" key="1">
    <source>
        <dbReference type="SAM" id="MobiDB-lite"/>
    </source>
</evidence>
<accession>A0A5M3WT31</accession>
<keyword evidence="3" id="KW-1185">Reference proteome</keyword>
<proteinExistence type="predicted"/>
<dbReference type="EMBL" id="BLAE01000034">
    <property type="protein sequence ID" value="GES12044.1"/>
    <property type="molecule type" value="Genomic_DNA"/>
</dbReference>
<comment type="caution">
    <text evidence="2">The sequence shown here is derived from an EMBL/GenBank/DDBJ whole genome shotgun (WGS) entry which is preliminary data.</text>
</comment>
<organism evidence="2 3">
    <name type="scientific">Acrocarpospora macrocephala</name>
    <dbReference type="NCBI Taxonomy" id="150177"/>
    <lineage>
        <taxon>Bacteria</taxon>
        <taxon>Bacillati</taxon>
        <taxon>Actinomycetota</taxon>
        <taxon>Actinomycetes</taxon>
        <taxon>Streptosporangiales</taxon>
        <taxon>Streptosporangiaceae</taxon>
        <taxon>Acrocarpospora</taxon>
    </lineage>
</organism>
<gene>
    <name evidence="2" type="ORF">Amac_056410</name>
</gene>
<reference evidence="2 3" key="1">
    <citation type="submission" date="2019-10" db="EMBL/GenBank/DDBJ databases">
        <title>Whole genome shotgun sequence of Acrocarpospora macrocephala NBRC 16266.</title>
        <authorList>
            <person name="Ichikawa N."/>
            <person name="Kimura A."/>
            <person name="Kitahashi Y."/>
            <person name="Komaki H."/>
            <person name="Oguchi A."/>
        </authorList>
    </citation>
    <scope>NUCLEOTIDE SEQUENCE [LARGE SCALE GENOMIC DNA]</scope>
    <source>
        <strain evidence="2 3">NBRC 16266</strain>
    </source>
</reference>
<dbReference type="RefSeq" id="WP_155357384.1">
    <property type="nucleotide sequence ID" value="NZ_BAAAHL010000030.1"/>
</dbReference>